<dbReference type="PATRIC" id="fig|693.5.peg.1576"/>
<evidence type="ECO:0000259" key="9">
    <source>
        <dbReference type="SMART" id="SM00363"/>
    </source>
</evidence>
<dbReference type="SUPFAM" id="SSF55120">
    <property type="entry name" value="Pseudouridine synthase"/>
    <property type="match status" value="1"/>
</dbReference>
<feature type="compositionally biased region" description="Basic residues" evidence="8">
    <location>
        <begin position="294"/>
        <end position="303"/>
    </location>
</feature>
<comment type="catalytic activity">
    <reaction evidence="5">
        <text>uridine(2604) in 23S rRNA = pseudouridine(2604) in 23S rRNA</text>
        <dbReference type="Rhea" id="RHEA:38875"/>
        <dbReference type="Rhea" id="RHEA-COMP:10093"/>
        <dbReference type="Rhea" id="RHEA-COMP:10094"/>
        <dbReference type="ChEBI" id="CHEBI:65314"/>
        <dbReference type="ChEBI" id="CHEBI:65315"/>
        <dbReference type="EC" id="5.4.99.21"/>
    </reaction>
</comment>
<dbReference type="FunFam" id="3.30.70.1560:FF:000002">
    <property type="entry name" value="Pseudouridine synthase"/>
    <property type="match status" value="1"/>
</dbReference>
<comment type="similarity">
    <text evidence="1 7">Belongs to the pseudouridine synthase RsuA family.</text>
</comment>
<name>A0A0M0HPH5_VIBNE</name>
<keyword evidence="3 7" id="KW-0413">Isomerase</keyword>
<comment type="caution">
    <text evidence="10">The sequence shown here is derived from an EMBL/GenBank/DDBJ whole genome shotgun (WGS) entry which is preliminary data.</text>
</comment>
<accession>A0A0M0HPH5</accession>
<dbReference type="InterPro" id="IPR050343">
    <property type="entry name" value="RsuA_PseudoU_synthase"/>
</dbReference>
<feature type="region of interest" description="Disordered" evidence="8">
    <location>
        <begin position="238"/>
        <end position="343"/>
    </location>
</feature>
<dbReference type="SUPFAM" id="SSF55174">
    <property type="entry name" value="Alpha-L RNA-binding motif"/>
    <property type="match status" value="1"/>
</dbReference>
<dbReference type="Gene3D" id="3.10.290.10">
    <property type="entry name" value="RNA-binding S4 domain"/>
    <property type="match status" value="1"/>
</dbReference>
<dbReference type="OrthoDB" id="9807213at2"/>
<dbReference type="RefSeq" id="WP_053395218.1">
    <property type="nucleotide sequence ID" value="NZ_LHPJ01000006.1"/>
</dbReference>
<dbReference type="SMART" id="SM00363">
    <property type="entry name" value="S4"/>
    <property type="match status" value="1"/>
</dbReference>
<organism evidence="10 11">
    <name type="scientific">Vibrio nereis</name>
    <dbReference type="NCBI Taxonomy" id="693"/>
    <lineage>
        <taxon>Bacteria</taxon>
        <taxon>Pseudomonadati</taxon>
        <taxon>Pseudomonadota</taxon>
        <taxon>Gammaproteobacteria</taxon>
        <taxon>Vibrionales</taxon>
        <taxon>Vibrionaceae</taxon>
        <taxon>Vibrio</taxon>
    </lineage>
</organism>
<evidence type="ECO:0000256" key="2">
    <source>
        <dbReference type="ARBA" id="ARBA00022552"/>
    </source>
</evidence>
<dbReference type="InterPro" id="IPR020094">
    <property type="entry name" value="TruA/RsuA/RluB/E/F_N"/>
</dbReference>
<dbReference type="Pfam" id="PF01479">
    <property type="entry name" value="S4"/>
    <property type="match status" value="1"/>
</dbReference>
<dbReference type="InterPro" id="IPR018496">
    <property type="entry name" value="PsdUridine_synth_RsuA/RluB_CS"/>
</dbReference>
<dbReference type="InterPro" id="IPR020103">
    <property type="entry name" value="PsdUridine_synth_cat_dom_sf"/>
</dbReference>
<reference evidence="11" key="1">
    <citation type="submission" date="2015-08" db="EMBL/GenBank/DDBJ databases">
        <title>Vibrio galatheae sp. nov., a novel member of the Vibrionaceae family isolated from the Solomon Islands.</title>
        <authorList>
            <person name="Giubergia S."/>
            <person name="Machado H."/>
            <person name="Mateiu R.V."/>
            <person name="Gram L."/>
        </authorList>
    </citation>
    <scope>NUCLEOTIDE SEQUENCE [LARGE SCALE GENOMIC DNA]</scope>
    <source>
        <strain evidence="11">DSM 19584</strain>
    </source>
</reference>
<sequence>MSQDAAKRLNKFISETGYCSRREADKLIEQGRVTINGNVPEMGTKVIPGDDVCVDGKPVSAKEAPIYIALNKPTGITCTTERDVPGNIVDFIGHKKRIFPIGRLDKPSDGLIFLTNDGDIVNKILRAGNNHEKEYVVRVDKPITDDFIKKMGAGVNILDTVTLPCKVTKETKFSFRIILTQGLNRQIRRMCEALGYEVFKLRRVRIMNISLDGIPNGQWRYLTDAEVAEIHAMCEGSVSTEDASKRSSQGKHIRKATDAKLYDSREENQESKARRNQKQRTFKGRNADELRHAPNSKKGRHGKPNSSNRNNEGKGKTAYKPKAPNQQRPANKPRTGGTLSLKK</sequence>
<evidence type="ECO:0000256" key="1">
    <source>
        <dbReference type="ARBA" id="ARBA00008348"/>
    </source>
</evidence>
<dbReference type="Proteomes" id="UP000037515">
    <property type="component" value="Unassembled WGS sequence"/>
</dbReference>
<feature type="compositionally biased region" description="Basic and acidic residues" evidence="8">
    <location>
        <begin position="255"/>
        <end position="273"/>
    </location>
</feature>
<evidence type="ECO:0000313" key="11">
    <source>
        <dbReference type="Proteomes" id="UP000037515"/>
    </source>
</evidence>
<dbReference type="Gene3D" id="3.30.70.580">
    <property type="entry name" value="Pseudouridine synthase I, catalytic domain, N-terminal subdomain"/>
    <property type="match status" value="1"/>
</dbReference>
<keyword evidence="11" id="KW-1185">Reference proteome</keyword>
<dbReference type="NCBIfam" id="TIGR00093">
    <property type="entry name" value="pseudouridine synthase"/>
    <property type="match status" value="1"/>
</dbReference>
<dbReference type="STRING" id="693.AKJ17_07710"/>
<feature type="compositionally biased region" description="Basic residues" evidence="8">
    <location>
        <begin position="274"/>
        <end position="283"/>
    </location>
</feature>
<keyword evidence="6" id="KW-0694">RNA-binding</keyword>
<dbReference type="InterPro" id="IPR036986">
    <property type="entry name" value="S4_RNA-bd_sf"/>
</dbReference>
<evidence type="ECO:0000256" key="8">
    <source>
        <dbReference type="SAM" id="MobiDB-lite"/>
    </source>
</evidence>
<dbReference type="Gene3D" id="3.30.70.1560">
    <property type="entry name" value="Alpha-L RNA-binding motif"/>
    <property type="match status" value="1"/>
</dbReference>
<dbReference type="InterPro" id="IPR000748">
    <property type="entry name" value="PsdUridine_synth_RsuA/RluB/E/F"/>
</dbReference>
<dbReference type="GO" id="GO:0003723">
    <property type="term" value="F:RNA binding"/>
    <property type="evidence" value="ECO:0007669"/>
    <property type="project" value="UniProtKB-KW"/>
</dbReference>
<dbReference type="CDD" id="cd00165">
    <property type="entry name" value="S4"/>
    <property type="match status" value="1"/>
</dbReference>
<dbReference type="CDD" id="cd02554">
    <property type="entry name" value="PseudoU_synth_RluF"/>
    <property type="match status" value="1"/>
</dbReference>
<keyword evidence="2" id="KW-0698">rRNA processing</keyword>
<dbReference type="GO" id="GO:0160138">
    <property type="term" value="F:23S rRNA pseudouridine(2604) synthase activity"/>
    <property type="evidence" value="ECO:0007669"/>
    <property type="project" value="UniProtKB-EC"/>
</dbReference>
<gene>
    <name evidence="10" type="ORF">AKJ17_07710</name>
</gene>
<dbReference type="PANTHER" id="PTHR47683:SF2">
    <property type="entry name" value="RNA-BINDING S4 DOMAIN-CONTAINING PROTEIN"/>
    <property type="match status" value="1"/>
</dbReference>
<dbReference type="NCBIfam" id="NF007784">
    <property type="entry name" value="PRK10475.1"/>
    <property type="match status" value="1"/>
</dbReference>
<proteinExistence type="inferred from homology"/>
<protein>
    <recommendedName>
        <fullName evidence="7">Pseudouridine synthase</fullName>
        <ecNumber evidence="7">5.4.99.-</ecNumber>
    </recommendedName>
</protein>
<dbReference type="AlphaFoldDB" id="A0A0M0HPH5"/>
<evidence type="ECO:0000256" key="6">
    <source>
        <dbReference type="PROSITE-ProRule" id="PRU00182"/>
    </source>
</evidence>
<dbReference type="InterPro" id="IPR042092">
    <property type="entry name" value="PsdUridine_s_RsuA/RluB/E/F_cat"/>
</dbReference>
<dbReference type="FunFam" id="3.10.290.10:FF:000003">
    <property type="entry name" value="Pseudouridine synthase"/>
    <property type="match status" value="1"/>
</dbReference>
<dbReference type="PROSITE" id="PS01149">
    <property type="entry name" value="PSI_RSU"/>
    <property type="match status" value="1"/>
</dbReference>
<feature type="domain" description="RNA-binding S4" evidence="9">
    <location>
        <begin position="7"/>
        <end position="64"/>
    </location>
</feature>
<dbReference type="PANTHER" id="PTHR47683">
    <property type="entry name" value="PSEUDOURIDINE SYNTHASE FAMILY PROTEIN-RELATED"/>
    <property type="match status" value="1"/>
</dbReference>
<evidence type="ECO:0000313" key="10">
    <source>
        <dbReference type="EMBL" id="KOO03949.1"/>
    </source>
</evidence>
<evidence type="ECO:0000256" key="7">
    <source>
        <dbReference type="RuleBase" id="RU003887"/>
    </source>
</evidence>
<dbReference type="Pfam" id="PF00849">
    <property type="entry name" value="PseudoU_synth_2"/>
    <property type="match status" value="1"/>
</dbReference>
<dbReference type="EC" id="5.4.99.-" evidence="7"/>
<dbReference type="InterPro" id="IPR002942">
    <property type="entry name" value="S4_RNA-bd"/>
</dbReference>
<dbReference type="EMBL" id="LHPJ01000006">
    <property type="protein sequence ID" value="KOO03949.1"/>
    <property type="molecule type" value="Genomic_DNA"/>
</dbReference>
<evidence type="ECO:0000256" key="4">
    <source>
        <dbReference type="ARBA" id="ARBA00036390"/>
    </source>
</evidence>
<dbReference type="GO" id="GO:0000455">
    <property type="term" value="P:enzyme-directed rRNA pseudouridine synthesis"/>
    <property type="evidence" value="ECO:0007669"/>
    <property type="project" value="UniProtKB-ARBA"/>
</dbReference>
<evidence type="ECO:0000256" key="5">
    <source>
        <dbReference type="ARBA" id="ARBA00036535"/>
    </source>
</evidence>
<evidence type="ECO:0000256" key="3">
    <source>
        <dbReference type="ARBA" id="ARBA00023235"/>
    </source>
</evidence>
<dbReference type="InterPro" id="IPR006145">
    <property type="entry name" value="PsdUridine_synth_RsuA/RluA"/>
</dbReference>
<comment type="catalytic activity">
    <reaction evidence="4">
        <text>uridine(35) in tRNA(Tyr) = pseudouridine(35) in tRNA(Tyr)</text>
        <dbReference type="Rhea" id="RHEA:60556"/>
        <dbReference type="Rhea" id="RHEA-COMP:15607"/>
        <dbReference type="Rhea" id="RHEA-COMP:15608"/>
        <dbReference type="ChEBI" id="CHEBI:65314"/>
        <dbReference type="ChEBI" id="CHEBI:65315"/>
    </reaction>
</comment>
<dbReference type="PROSITE" id="PS50889">
    <property type="entry name" value="S4"/>
    <property type="match status" value="1"/>
</dbReference>